<dbReference type="EMBL" id="LDZY01000004">
    <property type="protein sequence ID" value="KLU66796.1"/>
    <property type="molecule type" value="Genomic_DNA"/>
</dbReference>
<comment type="caution">
    <text evidence="1">The sequence shown here is derived from an EMBL/GenBank/DDBJ whole genome shotgun (WGS) entry which is preliminary data.</text>
</comment>
<accession>A0A0J1IQ28</accession>
<dbReference type="AlphaFoldDB" id="A0A0J1IQ28"/>
<dbReference type="PATRIC" id="fig|476652.3.peg.1502"/>
<evidence type="ECO:0000313" key="1">
    <source>
        <dbReference type="EMBL" id="KLU66796.1"/>
    </source>
</evidence>
<evidence type="ECO:0000313" key="2">
    <source>
        <dbReference type="Proteomes" id="UP000036356"/>
    </source>
</evidence>
<name>A0A0J1IQ28_9FIRM</name>
<dbReference type="Proteomes" id="UP000036356">
    <property type="component" value="Unassembled WGS sequence"/>
</dbReference>
<reference evidence="1 2" key="1">
    <citation type="submission" date="2015-06" db="EMBL/GenBank/DDBJ databases">
        <title>Draft genome of the moderately acidophilic sulfate reducer Candidatus Desulfosporosinus acididurans strain M1.</title>
        <authorList>
            <person name="Poehlein A."/>
            <person name="Petzsch P."/>
            <person name="Johnson B.D."/>
            <person name="Schloemann M."/>
            <person name="Daniel R."/>
            <person name="Muehling M."/>
        </authorList>
    </citation>
    <scope>NUCLEOTIDE SEQUENCE [LARGE SCALE GENOMIC DNA]</scope>
    <source>
        <strain evidence="1 2">M1</strain>
    </source>
</reference>
<protein>
    <submittedName>
        <fullName evidence="1">Uncharacterized protein</fullName>
    </submittedName>
</protein>
<organism evidence="1 2">
    <name type="scientific">Desulfosporosinus acididurans</name>
    <dbReference type="NCBI Taxonomy" id="476652"/>
    <lineage>
        <taxon>Bacteria</taxon>
        <taxon>Bacillati</taxon>
        <taxon>Bacillota</taxon>
        <taxon>Clostridia</taxon>
        <taxon>Eubacteriales</taxon>
        <taxon>Desulfitobacteriaceae</taxon>
        <taxon>Desulfosporosinus</taxon>
    </lineage>
</organism>
<proteinExistence type="predicted"/>
<gene>
    <name evidence="1" type="ORF">DEAC_c14640</name>
</gene>
<keyword evidence="2" id="KW-1185">Reference proteome</keyword>
<sequence>MEQTTVASSSKKGRMLEMFMSTAYTGEQNPYDKKDLFN</sequence>